<reference evidence="1 2" key="1">
    <citation type="submission" date="2015-05" db="EMBL/GenBank/DDBJ databases">
        <authorList>
            <person name="Wang D.B."/>
            <person name="Wang M."/>
        </authorList>
    </citation>
    <scope>NUCLEOTIDE SEQUENCE [LARGE SCALE GENOMIC DNA]</scope>
</reference>
<accession>A0A0H4INM1</accession>
<evidence type="ECO:0000313" key="2">
    <source>
        <dbReference type="Proteomes" id="UP000202763"/>
    </source>
</evidence>
<evidence type="ECO:0000313" key="1">
    <source>
        <dbReference type="EMBL" id="AKO60902.1"/>
    </source>
</evidence>
<dbReference type="GeneID" id="26796724"/>
<organism evidence="1 2">
    <name type="scientific">Pseudoalteromonas phage H101</name>
    <dbReference type="NCBI Taxonomy" id="1654919"/>
    <lineage>
        <taxon>Viruses</taxon>
        <taxon>Duplodnaviria</taxon>
        <taxon>Heunggongvirae</taxon>
        <taxon>Uroviricota</taxon>
        <taxon>Caudoviricetes</taxon>
        <taxon>Shandongvirus</taxon>
        <taxon>Shandongvirus H101</taxon>
    </lineage>
</organism>
<keyword evidence="2" id="KW-1185">Reference proteome</keyword>
<dbReference type="Proteomes" id="UP000202763">
    <property type="component" value="Segment"/>
</dbReference>
<sequence length="95" mass="10149">MAQTIPDMIVTNTWQSVNATTGITLGSQMLLANKTNTHIVVAEGTQPISTSYDGYPLETRGKFGGNIIIDPDSLEIWVRVAEGKGTGLISVQEDA</sequence>
<dbReference type="EMBL" id="KR534323">
    <property type="protein sequence ID" value="AKO60902.1"/>
    <property type="molecule type" value="Genomic_DNA"/>
</dbReference>
<dbReference type="KEGG" id="vg:26796724"/>
<dbReference type="RefSeq" id="YP_009225435.1">
    <property type="nucleotide sequence ID" value="NC_029094.1"/>
</dbReference>
<name>A0A0H4INM1_9CAUD</name>
<proteinExistence type="predicted"/>
<protein>
    <submittedName>
        <fullName evidence="1">Uncharacterized protein</fullName>
    </submittedName>
</protein>